<proteinExistence type="predicted"/>
<dbReference type="Gene3D" id="3.30.365.10">
    <property type="entry name" value="Aldehyde oxidase/xanthine dehydrogenase, molybdopterin binding domain"/>
    <property type="match status" value="4"/>
</dbReference>
<gene>
    <name evidence="4" type="ORF">Aau02nite_21350</name>
</gene>
<dbReference type="GO" id="GO:0005506">
    <property type="term" value="F:iron ion binding"/>
    <property type="evidence" value="ECO:0007669"/>
    <property type="project" value="InterPro"/>
</dbReference>
<dbReference type="RefSeq" id="WP_212988174.1">
    <property type="nucleotide sequence ID" value="NZ_BAABEA010000009.1"/>
</dbReference>
<protein>
    <submittedName>
        <fullName evidence="4">Carbon-monoxide dehydrogenase large subunit</fullName>
    </submittedName>
</protein>
<keyword evidence="2" id="KW-0560">Oxidoreductase</keyword>
<evidence type="ECO:0000313" key="5">
    <source>
        <dbReference type="Proteomes" id="UP000681340"/>
    </source>
</evidence>
<dbReference type="EMBL" id="BOQL01000018">
    <property type="protein sequence ID" value="GIM66032.1"/>
    <property type="molecule type" value="Genomic_DNA"/>
</dbReference>
<comment type="caution">
    <text evidence="4">The sequence shown here is derived from an EMBL/GenBank/DDBJ whole genome shotgun (WGS) entry which is preliminary data.</text>
</comment>
<feature type="domain" description="Aldehyde oxidase/xanthine dehydrogenase a/b hammerhead" evidence="3">
    <location>
        <begin position="20"/>
        <end position="129"/>
    </location>
</feature>
<dbReference type="PANTHER" id="PTHR11908">
    <property type="entry name" value="XANTHINE DEHYDROGENASE"/>
    <property type="match status" value="1"/>
</dbReference>
<evidence type="ECO:0000313" key="4">
    <source>
        <dbReference type="EMBL" id="GIM66032.1"/>
    </source>
</evidence>
<dbReference type="Pfam" id="PF20256">
    <property type="entry name" value="MoCoBD_2"/>
    <property type="match status" value="1"/>
</dbReference>
<dbReference type="Gene3D" id="3.90.1170.50">
    <property type="entry name" value="Aldehyde oxidase/xanthine dehydrogenase, a/b hammerhead"/>
    <property type="match status" value="1"/>
</dbReference>
<dbReference type="SMART" id="SM01008">
    <property type="entry name" value="Ald_Xan_dh_C"/>
    <property type="match status" value="1"/>
</dbReference>
<dbReference type="InterPro" id="IPR037165">
    <property type="entry name" value="AldOxase/xan_DH_Mopterin-bd_sf"/>
</dbReference>
<dbReference type="Pfam" id="PF01315">
    <property type="entry name" value="Ald_Xan_dh_C"/>
    <property type="match status" value="1"/>
</dbReference>
<accession>A0A919S869</accession>
<reference evidence="4" key="1">
    <citation type="submission" date="2021-03" db="EMBL/GenBank/DDBJ databases">
        <title>Whole genome shotgun sequence of Actinoplanes auranticolor NBRC 12245.</title>
        <authorList>
            <person name="Komaki H."/>
            <person name="Tamura T."/>
        </authorList>
    </citation>
    <scope>NUCLEOTIDE SEQUENCE</scope>
    <source>
        <strain evidence="4">NBRC 12245</strain>
    </source>
</reference>
<evidence type="ECO:0000256" key="1">
    <source>
        <dbReference type="ARBA" id="ARBA00022505"/>
    </source>
</evidence>
<keyword evidence="1" id="KW-0500">Molybdenum</keyword>
<dbReference type="InterPro" id="IPR000674">
    <property type="entry name" value="Ald_Oxase/Xan_DH_a/b"/>
</dbReference>
<name>A0A919S869_9ACTN</name>
<keyword evidence="5" id="KW-1185">Reference proteome</keyword>
<dbReference type="SUPFAM" id="SSF56003">
    <property type="entry name" value="Molybdenum cofactor-binding domain"/>
    <property type="match status" value="1"/>
</dbReference>
<dbReference type="PANTHER" id="PTHR11908:SF132">
    <property type="entry name" value="ALDEHYDE OXIDASE 1-RELATED"/>
    <property type="match status" value="1"/>
</dbReference>
<evidence type="ECO:0000256" key="2">
    <source>
        <dbReference type="ARBA" id="ARBA00023002"/>
    </source>
</evidence>
<dbReference type="Proteomes" id="UP000681340">
    <property type="component" value="Unassembled WGS sequence"/>
</dbReference>
<dbReference type="GO" id="GO:0016491">
    <property type="term" value="F:oxidoreductase activity"/>
    <property type="evidence" value="ECO:0007669"/>
    <property type="project" value="UniProtKB-KW"/>
</dbReference>
<dbReference type="Pfam" id="PF02738">
    <property type="entry name" value="MoCoBD_1"/>
    <property type="match status" value="1"/>
</dbReference>
<dbReference type="InterPro" id="IPR046867">
    <property type="entry name" value="AldOxase/xan_DH_MoCoBD2"/>
</dbReference>
<organism evidence="4 5">
    <name type="scientific">Actinoplanes auranticolor</name>
    <dbReference type="NCBI Taxonomy" id="47988"/>
    <lineage>
        <taxon>Bacteria</taxon>
        <taxon>Bacillati</taxon>
        <taxon>Actinomycetota</taxon>
        <taxon>Actinomycetes</taxon>
        <taxon>Micromonosporales</taxon>
        <taxon>Micromonosporaceae</taxon>
        <taxon>Actinoplanes</taxon>
    </lineage>
</organism>
<dbReference type="InterPro" id="IPR008274">
    <property type="entry name" value="AldOxase/xan_DH_MoCoBD1"/>
</dbReference>
<dbReference type="AlphaFoldDB" id="A0A919S869"/>
<dbReference type="InterPro" id="IPR036856">
    <property type="entry name" value="Ald_Oxase/Xan_DH_a/b_sf"/>
</dbReference>
<dbReference type="InterPro" id="IPR016208">
    <property type="entry name" value="Ald_Oxase/xanthine_DH-like"/>
</dbReference>
<sequence length="732" mass="77090">MSAGVVGKAIARVDGRAKVTGAARYAADAEVRGVAHGVLVMSTVARGRIVALDTRAAQAAPGVVDVYTHLTMPRLTVPAPTTGYFKRFVPMQDENIQHAGQPVAIVVARTLEEAQQAAVLVIVRYESQTPQVVLADGLGDAYVPAPGSDGTNDYVRGDTGAGLAAAGVIVDATYTTPLQHHNPLEPSVTVAAWSGDRLTVHESTQGISNTQNALMQALGVPRENVRVITPFVGGGFGAKGPVWPHTLLTAAVARLAGTPVKLVLTRAHTYTSHGHRAETHQTLRIGAARDGRLTAIEHVVTQPVSRSDELVFNSSEPTRMLYACPHVRSTQRAVRLDLPTASFVRSPEAATSHALESTLDELSHALQLDPVELRLRNWSAVNQETGAPHGSNFLRECYERGAAEFGWARRDPRPGSMRDRDGLIGWGMATAAHTAGGRPGAGAAVTISVEGTALIRSGTQDLGTGTYTVMQQIGAQVLGLPLHAVRFDLGDTNFPPAFASAASATVPGVGSGVVRAATTARGRVVALAVADPRSPLYGVEPARISTADGYLHVTGQPSRRVSYRSVLRRHGQPIEVTSDPAPAALGYSTGAVFVEVHVDPAIGRIRVRRVVGVFDPGRVLNRQTARSQAIGGAIWAIGFTLMEHTLIDPHLGRVVTPNLSGYLVPVNADVPDIEVGFIDRPDPSSPALGARGFGETPMTGVTAAIGNAVHHAIGKRIRDLPITQDKVIAALS</sequence>
<evidence type="ECO:0000259" key="3">
    <source>
        <dbReference type="SMART" id="SM01008"/>
    </source>
</evidence>
<dbReference type="SUPFAM" id="SSF54665">
    <property type="entry name" value="CO dehydrogenase molybdoprotein N-domain-like"/>
    <property type="match status" value="1"/>
</dbReference>